<dbReference type="InterPro" id="IPR026521">
    <property type="entry name" value="THAP2"/>
</dbReference>
<name>A0A6P7WSQ0_9AMPH</name>
<dbReference type="PROSITE" id="PS50950">
    <property type="entry name" value="ZF_THAP"/>
    <property type="match status" value="1"/>
</dbReference>
<dbReference type="SUPFAM" id="SSF57716">
    <property type="entry name" value="Glucocorticoid receptor-like (DNA-binding domain)"/>
    <property type="match status" value="1"/>
</dbReference>
<evidence type="ECO:0000313" key="8">
    <source>
        <dbReference type="Proteomes" id="UP000515156"/>
    </source>
</evidence>
<keyword evidence="8" id="KW-1185">Reference proteome</keyword>
<evidence type="ECO:0000256" key="5">
    <source>
        <dbReference type="PROSITE-ProRule" id="PRU00309"/>
    </source>
</evidence>
<accession>A0A6P7WSQ0</accession>
<dbReference type="GO" id="GO:0008270">
    <property type="term" value="F:zinc ion binding"/>
    <property type="evidence" value="ECO:0007669"/>
    <property type="project" value="UniProtKB-KW"/>
</dbReference>
<protein>
    <submittedName>
        <fullName evidence="9">Uncharacterized protein LOC115460579</fullName>
    </submittedName>
</protein>
<dbReference type="InterPro" id="IPR006612">
    <property type="entry name" value="THAP_Znf"/>
</dbReference>
<keyword evidence="3" id="KW-0862">Zinc</keyword>
<dbReference type="SMART" id="SM00692">
    <property type="entry name" value="DM3"/>
    <property type="match status" value="1"/>
</dbReference>
<evidence type="ECO:0000256" key="4">
    <source>
        <dbReference type="ARBA" id="ARBA00023125"/>
    </source>
</evidence>
<dbReference type="OrthoDB" id="7312725at2759"/>
<dbReference type="SMART" id="SM00980">
    <property type="entry name" value="THAP"/>
    <property type="match status" value="1"/>
</dbReference>
<keyword evidence="2 5" id="KW-0863">Zinc-finger</keyword>
<evidence type="ECO:0000259" key="7">
    <source>
        <dbReference type="PROSITE" id="PS50950"/>
    </source>
</evidence>
<dbReference type="AlphaFoldDB" id="A0A6P7WSQ0"/>
<evidence type="ECO:0000256" key="3">
    <source>
        <dbReference type="ARBA" id="ARBA00022833"/>
    </source>
</evidence>
<evidence type="ECO:0000256" key="2">
    <source>
        <dbReference type="ARBA" id="ARBA00022771"/>
    </source>
</evidence>
<feature type="domain" description="THAP-type" evidence="7">
    <location>
        <begin position="1"/>
        <end position="79"/>
    </location>
</feature>
<feature type="compositionally biased region" description="Polar residues" evidence="6">
    <location>
        <begin position="129"/>
        <end position="143"/>
    </location>
</feature>
<dbReference type="KEGG" id="muo:115460579"/>
<keyword evidence="4 5" id="KW-0238">DNA-binding</keyword>
<dbReference type="Proteomes" id="UP000515156">
    <property type="component" value="Chromosome 1"/>
</dbReference>
<dbReference type="RefSeq" id="XP_030046207.1">
    <property type="nucleotide sequence ID" value="XM_030190347.1"/>
</dbReference>
<feature type="region of interest" description="Disordered" evidence="6">
    <location>
        <begin position="90"/>
        <end position="148"/>
    </location>
</feature>
<organism evidence="8 9">
    <name type="scientific">Microcaecilia unicolor</name>
    <dbReference type="NCBI Taxonomy" id="1415580"/>
    <lineage>
        <taxon>Eukaryota</taxon>
        <taxon>Metazoa</taxon>
        <taxon>Chordata</taxon>
        <taxon>Craniata</taxon>
        <taxon>Vertebrata</taxon>
        <taxon>Euteleostomi</taxon>
        <taxon>Amphibia</taxon>
        <taxon>Gymnophiona</taxon>
        <taxon>Siphonopidae</taxon>
        <taxon>Microcaecilia</taxon>
    </lineage>
</organism>
<evidence type="ECO:0000313" key="9">
    <source>
        <dbReference type="RefSeq" id="XP_030046207.1"/>
    </source>
</evidence>
<feature type="compositionally biased region" description="Polar residues" evidence="6">
    <location>
        <begin position="271"/>
        <end position="284"/>
    </location>
</feature>
<dbReference type="PANTHER" id="PTHR47696:SF1">
    <property type="entry name" value="THAP DOMAIN-CONTAINING PROTEIN 2"/>
    <property type="match status" value="1"/>
</dbReference>
<keyword evidence="1" id="KW-0479">Metal-binding</keyword>
<dbReference type="PANTHER" id="PTHR47696">
    <property type="entry name" value="THAP DOMAIN-CONTAINING PROTEIN 2"/>
    <property type="match status" value="1"/>
</dbReference>
<dbReference type="GeneID" id="115460579"/>
<dbReference type="Pfam" id="PF05485">
    <property type="entry name" value="THAP"/>
    <property type="match status" value="1"/>
</dbReference>
<sequence length="404" mass="45209">MPCCAASGCKERRYHDRITFHRFPSDPVLRQRWLTEIRRENFVPSKFTVLCSKHFREEDMDRTSMSIVRLRVGAVPSIFDFPSHLCRVKKTQKSPKARSSNAPLIPNPDNKICSPLPEPASTKIGLLNNPDTSPSSNTQSIPNPDNKIHLPLLEPATTETGMLNIPDIPEKLAVQRKLEHAQSQLSISRKKIKLLLQTKRRLQKKVDHLNSVISDHKKCDMLSRDSLQIHDNCCTIGNFLKRQIAGVSLSPVERAMPPQAGRETPLVSPEVSDQSGLQSVQGGSPQERRTGADSLGESDLTTTHVVLAKTVSILEQAVKAPQPDILLGKIVKPAVVTLESLWDLTFTTQSALQTLISQNTETIRVLSETALNQFQINDSQALEVKRLTERTTKLELFEQILRLH</sequence>
<feature type="region of interest" description="Disordered" evidence="6">
    <location>
        <begin position="255"/>
        <end position="296"/>
    </location>
</feature>
<evidence type="ECO:0000256" key="6">
    <source>
        <dbReference type="SAM" id="MobiDB-lite"/>
    </source>
</evidence>
<evidence type="ECO:0000256" key="1">
    <source>
        <dbReference type="ARBA" id="ARBA00022723"/>
    </source>
</evidence>
<dbReference type="InParanoid" id="A0A6P7WSQ0"/>
<reference evidence="9" key="1">
    <citation type="submission" date="2025-08" db="UniProtKB">
        <authorList>
            <consortium name="RefSeq"/>
        </authorList>
    </citation>
    <scope>IDENTIFICATION</scope>
</reference>
<gene>
    <name evidence="9" type="primary">LOC115460579</name>
</gene>
<proteinExistence type="predicted"/>
<dbReference type="GO" id="GO:0003677">
    <property type="term" value="F:DNA binding"/>
    <property type="evidence" value="ECO:0007669"/>
    <property type="project" value="UniProtKB-UniRule"/>
</dbReference>